<dbReference type="SUPFAM" id="SSF52540">
    <property type="entry name" value="P-loop containing nucleoside triphosphate hydrolases"/>
    <property type="match status" value="1"/>
</dbReference>
<protein>
    <recommendedName>
        <fullName evidence="3">ATPase domain-containing protein</fullName>
    </recommendedName>
</protein>
<accession>A0ABW2A5N7</accession>
<organism evidence="1 2">
    <name type="scientific">Marinobacterium aestuariivivens</name>
    <dbReference type="NCBI Taxonomy" id="1698799"/>
    <lineage>
        <taxon>Bacteria</taxon>
        <taxon>Pseudomonadati</taxon>
        <taxon>Pseudomonadota</taxon>
        <taxon>Gammaproteobacteria</taxon>
        <taxon>Oceanospirillales</taxon>
        <taxon>Oceanospirillaceae</taxon>
        <taxon>Marinobacterium</taxon>
    </lineage>
</organism>
<dbReference type="Gene3D" id="3.40.50.300">
    <property type="entry name" value="P-loop containing nucleotide triphosphate hydrolases"/>
    <property type="match status" value="1"/>
</dbReference>
<reference evidence="2" key="1">
    <citation type="journal article" date="2019" name="Int. J. Syst. Evol. Microbiol.">
        <title>The Global Catalogue of Microorganisms (GCM) 10K type strain sequencing project: providing services to taxonomists for standard genome sequencing and annotation.</title>
        <authorList>
            <consortium name="The Broad Institute Genomics Platform"/>
            <consortium name="The Broad Institute Genome Sequencing Center for Infectious Disease"/>
            <person name="Wu L."/>
            <person name="Ma J."/>
        </authorList>
    </citation>
    <scope>NUCLEOTIDE SEQUENCE [LARGE SCALE GENOMIC DNA]</scope>
    <source>
        <strain evidence="2">NBRC 111756</strain>
    </source>
</reference>
<sequence>MSRIDWHYPRRDLAKRYLAGVTQGMMNRIALLGVRRVGKTEFLLRDLCPLALEEGYLPVYINLWASPEYPHETVIAALQTALAGRKDKRRIKDALSSEVKKLEVGNSLIGKLGFEFEGTVPAIEPGTLTRIGQLIQQLVDTPNCKPLLIIDEIQHLAQSDHFYALQGALRTAFDLHGDRLPVVYAGSSRSGIQAMFADDKMPFYNSAYMTDFPTMGIEFVRHCCDILKDRFGLSYDVREVADIFARCFDHSPFWLSKLIQHLVMHQCSVQAAAEVVQEQIVLDGGFEALSKKLNSTDRAVLMLIKEECRQLYAESTLQTIKERFGINVKDSGVTAALNKLKRHGLISQMGRSNYLIENAGFIEYLRQRHKPR</sequence>
<dbReference type="Proteomes" id="UP001596422">
    <property type="component" value="Unassembled WGS sequence"/>
</dbReference>
<evidence type="ECO:0008006" key="3">
    <source>
        <dbReference type="Google" id="ProtNLM"/>
    </source>
</evidence>
<dbReference type="EMBL" id="JBHSWE010000001">
    <property type="protein sequence ID" value="MFC6672841.1"/>
    <property type="molecule type" value="Genomic_DNA"/>
</dbReference>
<evidence type="ECO:0000313" key="1">
    <source>
        <dbReference type="EMBL" id="MFC6672841.1"/>
    </source>
</evidence>
<name>A0ABW2A5N7_9GAMM</name>
<evidence type="ECO:0000313" key="2">
    <source>
        <dbReference type="Proteomes" id="UP001596422"/>
    </source>
</evidence>
<dbReference type="PANTHER" id="PTHR34301:SF8">
    <property type="entry name" value="ATPASE DOMAIN-CONTAINING PROTEIN"/>
    <property type="match status" value="1"/>
</dbReference>
<keyword evidence="2" id="KW-1185">Reference proteome</keyword>
<dbReference type="InterPro" id="IPR027417">
    <property type="entry name" value="P-loop_NTPase"/>
</dbReference>
<dbReference type="PANTHER" id="PTHR34301">
    <property type="entry name" value="DNA-BINDING PROTEIN-RELATED"/>
    <property type="match status" value="1"/>
</dbReference>
<proteinExistence type="predicted"/>
<gene>
    <name evidence="1" type="ORF">ACFQDL_24235</name>
</gene>
<dbReference type="RefSeq" id="WP_379911256.1">
    <property type="nucleotide sequence ID" value="NZ_JBHSWE010000001.1"/>
</dbReference>
<comment type="caution">
    <text evidence="1">The sequence shown here is derived from an EMBL/GenBank/DDBJ whole genome shotgun (WGS) entry which is preliminary data.</text>
</comment>